<dbReference type="SUPFAM" id="SSF52047">
    <property type="entry name" value="RNI-like"/>
    <property type="match status" value="1"/>
</dbReference>
<evidence type="ECO:0000313" key="11">
    <source>
        <dbReference type="EMBL" id="KAG5265316.1"/>
    </source>
</evidence>
<dbReference type="Pfam" id="PF17776">
    <property type="entry name" value="NLRC4_HD2"/>
    <property type="match status" value="1"/>
</dbReference>
<dbReference type="Gene3D" id="3.80.10.10">
    <property type="entry name" value="Ribonuclease Inhibitor"/>
    <property type="match status" value="2"/>
</dbReference>
<dbReference type="Pfam" id="PF05729">
    <property type="entry name" value="NACHT"/>
    <property type="match status" value="1"/>
</dbReference>
<keyword evidence="12" id="KW-1185">Reference proteome</keyword>
<evidence type="ECO:0000256" key="5">
    <source>
        <dbReference type="ARBA" id="ARBA00022840"/>
    </source>
</evidence>
<sequence>MDSPSQSPPSGASGEVNILAVAGSHVSAPTQSHNTVQGNISNTSHHHLHHHHHHHGTRDSAIAKPIQEVADLIQMTSDYKKWICSQYERVQEYNSLPCEDVALTDRYTDLLIVQKHGEEEQKKREISFRGESFFSARETYQSTTVDQLFRPDGRDVPKAVILQGHSGHGKSFTLQKIMLDWASGNLYQDRFELILHLRCKELNHVTVQRCVIDFVSCSQTFTPLISQKLKDSPQKVLVLIDGFDELQFTMSEINNSSVTDHFTPAPVKGILSALLKGLILSNCFLLVTTRPTAADTLSKLLKRPQRYTETLGFSERGVQKYFEKFCQDKQVAEKALSRVKANETLFTSCSIPVLCWIVCTVFRDQLKENSEMNNDLETTTSIFVDFVSTLLKHHCQGLSQPVPTLLRSLGQLAERGMLEQRVLFEKESVESKISDLASVPFLCKFLLKKKVRKKEMFSFMHLSFQEFFTALYYTFDQNEEKVEELLKSFQGDEMKSHLLPVIQFLFGLSNREVMQDLEHLKLPSPSSIRRQLEEWMLGLIKRNSDSMKAGMTLFILHCLYELHEGKPCEDNHEETPFVRRAMEAWGVMNFYSIPLTRTDCWVLLYCLQCCPTIRSLNLEKCNITADKLRMLQPALSRCEELGLAVQDLSDEDVDVLISALGKDKLLHQLYVDHSSLSEESVQQLLSALSRQKCVGAVMLSVRTISFSTAERLLQFSRTQMKGHVVVVCLSEETGPDGQSLCSGVILGRDQDNSVLGIAHYGDSSPESETSGLQLALHLSSELSSTKLRETLHMFHQLTHSAENSPEYDECVDALMAHLSSLPDLMKVTLLTGCLTEIWANRILTLIHTCPQLREVQFGASICDSSRGEEERGLLLEEGICLLQEAQRRPDCTISLIGKRCCLPVDPCTRLQDRKLRCNILVEMDEKKCALKESVKPTDYILSAEELRKLLPKLSCCKQIKLKAVADLSDADVGDLVSALGEGDTLHTLQLFGSGLSDEGLQQLLRALSRQATVGKVELAVQTITLPAARALQRLFQHTQIGEHVGVYLSREEIRAEDSLCSSIFLTREKSNFMLAVNHWRDLSPESENSGLLLRAELETADIALDEVFRRFHLLKENTGHDEHVAGLFSVLASVPGLKFVEIVMDCLTIGWANSMLSLCNTCCSLDGVCMNLPKPTDSAESLCSAYGLGRDGTLFRWSVAHYRDSSPGSETSGLEIRLFLSSEVSDTMQREILHMFHPLKHLAENSPEYDECVDALMAHLSSLPDLMRLYVGTNFLTEIWAKRILFLINTCPRLQAVWFNAVVCNESFVSEDCLLLKEGVRCLQEANRHPGRIIRLKGLRCCKATEPCTQLKDRTLSCNQLTTYPIKKKLTDPQTISQTT</sequence>
<gene>
    <name evidence="11" type="ORF">AALO_G00240910</name>
</gene>
<dbReference type="InterPro" id="IPR007111">
    <property type="entry name" value="NACHT_NTPase"/>
</dbReference>
<keyword evidence="4" id="KW-0547">Nucleotide-binding</keyword>
<keyword evidence="7" id="KW-0395">Inflammatory response</keyword>
<comment type="caution">
    <text evidence="11">The sequence shown here is derived from an EMBL/GenBank/DDBJ whole genome shotgun (WGS) entry which is preliminary data.</text>
</comment>
<keyword evidence="5" id="KW-0067">ATP-binding</keyword>
<dbReference type="InterPro" id="IPR050637">
    <property type="entry name" value="NLRP_innate_immun_reg"/>
</dbReference>
<comment type="subcellular location">
    <subcellularLocation>
        <location evidence="1">Inflammasome</location>
    </subcellularLocation>
</comment>
<dbReference type="InterPro" id="IPR032675">
    <property type="entry name" value="LRR_dom_sf"/>
</dbReference>
<dbReference type="PANTHER" id="PTHR45690:SF19">
    <property type="entry name" value="NACHT, LRR AND PYD DOMAINS-CONTAINING PROTEIN 3"/>
    <property type="match status" value="1"/>
</dbReference>
<organism evidence="11 12">
    <name type="scientific">Alosa alosa</name>
    <name type="common">allis shad</name>
    <dbReference type="NCBI Taxonomy" id="278164"/>
    <lineage>
        <taxon>Eukaryota</taxon>
        <taxon>Metazoa</taxon>
        <taxon>Chordata</taxon>
        <taxon>Craniata</taxon>
        <taxon>Vertebrata</taxon>
        <taxon>Euteleostomi</taxon>
        <taxon>Actinopterygii</taxon>
        <taxon>Neopterygii</taxon>
        <taxon>Teleostei</taxon>
        <taxon>Clupei</taxon>
        <taxon>Clupeiformes</taxon>
        <taxon>Clupeoidei</taxon>
        <taxon>Clupeidae</taxon>
        <taxon>Alosa</taxon>
    </lineage>
</organism>
<feature type="compositionally biased region" description="Polar residues" evidence="9">
    <location>
        <begin position="27"/>
        <end position="43"/>
    </location>
</feature>
<dbReference type="InterPro" id="IPR027417">
    <property type="entry name" value="P-loop_NTPase"/>
</dbReference>
<evidence type="ECO:0000256" key="9">
    <source>
        <dbReference type="SAM" id="MobiDB-lite"/>
    </source>
</evidence>
<evidence type="ECO:0000259" key="10">
    <source>
        <dbReference type="PROSITE" id="PS50837"/>
    </source>
</evidence>
<dbReference type="EMBL" id="JADWDJ010000019">
    <property type="protein sequence ID" value="KAG5265316.1"/>
    <property type="molecule type" value="Genomic_DNA"/>
</dbReference>
<protein>
    <recommendedName>
        <fullName evidence="10">NACHT domain-containing protein</fullName>
    </recommendedName>
</protein>
<evidence type="ECO:0000313" key="12">
    <source>
        <dbReference type="Proteomes" id="UP000823561"/>
    </source>
</evidence>
<keyword evidence="6" id="KW-0832">Ubl conjugation</keyword>
<name>A0AAV6FY81_9TELE</name>
<dbReference type="InterPro" id="IPR041267">
    <property type="entry name" value="NLRP_HD2"/>
</dbReference>
<feature type="region of interest" description="Disordered" evidence="9">
    <location>
        <begin position="27"/>
        <end position="60"/>
    </location>
</feature>
<evidence type="ECO:0000256" key="3">
    <source>
        <dbReference type="ARBA" id="ARBA00022737"/>
    </source>
</evidence>
<reference evidence="11" key="1">
    <citation type="submission" date="2020-10" db="EMBL/GenBank/DDBJ databases">
        <title>Chromosome-scale genome assembly of the Allis shad, Alosa alosa.</title>
        <authorList>
            <person name="Margot Z."/>
            <person name="Christophe K."/>
            <person name="Cabau C."/>
            <person name="Louis A."/>
            <person name="Berthelot C."/>
            <person name="Parey E."/>
            <person name="Roest Crollius H."/>
            <person name="Montfort J."/>
            <person name="Robinson-Rechavi M."/>
            <person name="Bucao C."/>
            <person name="Bouchez O."/>
            <person name="Gislard M."/>
            <person name="Lluch J."/>
            <person name="Milhes M."/>
            <person name="Lampietro C."/>
            <person name="Lopez Roques C."/>
            <person name="Donnadieu C."/>
            <person name="Braasch I."/>
            <person name="Desvignes T."/>
            <person name="Postlethwait J."/>
            <person name="Bobe J."/>
            <person name="Guiguen Y."/>
        </authorList>
    </citation>
    <scope>NUCLEOTIDE SEQUENCE</scope>
    <source>
        <strain evidence="11">M-15738</strain>
        <tissue evidence="11">Blood</tissue>
    </source>
</reference>
<keyword evidence="2" id="KW-0963">Cytoplasm</keyword>
<keyword evidence="3" id="KW-0677">Repeat</keyword>
<dbReference type="PROSITE" id="PS50837">
    <property type="entry name" value="NACHT"/>
    <property type="match status" value="1"/>
</dbReference>
<keyword evidence="8" id="KW-1271">Inflammasome</keyword>
<dbReference type="GO" id="GO:0005524">
    <property type="term" value="F:ATP binding"/>
    <property type="evidence" value="ECO:0007669"/>
    <property type="project" value="UniProtKB-KW"/>
</dbReference>
<dbReference type="GO" id="GO:0005829">
    <property type="term" value="C:cytosol"/>
    <property type="evidence" value="ECO:0007669"/>
    <property type="project" value="UniProtKB-SubCell"/>
</dbReference>
<proteinExistence type="predicted"/>
<evidence type="ECO:0000256" key="1">
    <source>
        <dbReference type="ARBA" id="ARBA00004110"/>
    </source>
</evidence>
<dbReference type="PANTHER" id="PTHR45690">
    <property type="entry name" value="NACHT, LRR AND PYD DOMAINS-CONTAINING PROTEIN 12"/>
    <property type="match status" value="1"/>
</dbReference>
<evidence type="ECO:0000256" key="4">
    <source>
        <dbReference type="ARBA" id="ARBA00022741"/>
    </source>
</evidence>
<accession>A0AAV6FY81</accession>
<evidence type="ECO:0000256" key="8">
    <source>
        <dbReference type="ARBA" id="ARBA00023233"/>
    </source>
</evidence>
<dbReference type="Pfam" id="PF14484">
    <property type="entry name" value="FISNA"/>
    <property type="match status" value="1"/>
</dbReference>
<dbReference type="InterPro" id="IPR029495">
    <property type="entry name" value="NACHT-assoc"/>
</dbReference>
<dbReference type="Gene3D" id="3.40.50.300">
    <property type="entry name" value="P-loop containing nucleotide triphosphate hydrolases"/>
    <property type="match status" value="1"/>
</dbReference>
<dbReference type="SUPFAM" id="SSF52540">
    <property type="entry name" value="P-loop containing nucleoside triphosphate hydrolases"/>
    <property type="match status" value="1"/>
</dbReference>
<feature type="compositionally biased region" description="Basic residues" evidence="9">
    <location>
        <begin position="44"/>
        <end position="56"/>
    </location>
</feature>
<evidence type="ECO:0000256" key="7">
    <source>
        <dbReference type="ARBA" id="ARBA00023198"/>
    </source>
</evidence>
<dbReference type="Proteomes" id="UP000823561">
    <property type="component" value="Chromosome 19"/>
</dbReference>
<feature type="domain" description="NACHT" evidence="10">
    <location>
        <begin position="158"/>
        <end position="293"/>
    </location>
</feature>
<evidence type="ECO:0000256" key="6">
    <source>
        <dbReference type="ARBA" id="ARBA00022843"/>
    </source>
</evidence>
<evidence type="ECO:0000256" key="2">
    <source>
        <dbReference type="ARBA" id="ARBA00022490"/>
    </source>
</evidence>